<proteinExistence type="predicted"/>
<protein>
    <submittedName>
        <fullName evidence="1">24435_t:CDS:1</fullName>
    </submittedName>
</protein>
<organism evidence="1 2">
    <name type="scientific">Dentiscutata erythropus</name>
    <dbReference type="NCBI Taxonomy" id="1348616"/>
    <lineage>
        <taxon>Eukaryota</taxon>
        <taxon>Fungi</taxon>
        <taxon>Fungi incertae sedis</taxon>
        <taxon>Mucoromycota</taxon>
        <taxon>Glomeromycotina</taxon>
        <taxon>Glomeromycetes</taxon>
        <taxon>Diversisporales</taxon>
        <taxon>Gigasporaceae</taxon>
        <taxon>Dentiscutata</taxon>
    </lineage>
</organism>
<evidence type="ECO:0000313" key="1">
    <source>
        <dbReference type="EMBL" id="CAG8566253.1"/>
    </source>
</evidence>
<keyword evidence="2" id="KW-1185">Reference proteome</keyword>
<dbReference type="EMBL" id="CAJVPY010002606">
    <property type="protein sequence ID" value="CAG8566253.1"/>
    <property type="molecule type" value="Genomic_DNA"/>
</dbReference>
<accession>A0A9N9BHR3</accession>
<sequence>MSSICPKKFSDLPVECVHKIINSAEDKKKVLYKFLFVDKWLHEIAISLLWKDPAMCESIIKKYLNELNEDEQKVLVPQKFDFPLTQSYSRCAPYL</sequence>
<reference evidence="1" key="1">
    <citation type="submission" date="2021-06" db="EMBL/GenBank/DDBJ databases">
        <authorList>
            <person name="Kallberg Y."/>
            <person name="Tangrot J."/>
            <person name="Rosling A."/>
        </authorList>
    </citation>
    <scope>NUCLEOTIDE SEQUENCE</scope>
    <source>
        <strain evidence="1">MA453B</strain>
    </source>
</reference>
<name>A0A9N9BHR3_9GLOM</name>
<dbReference type="AlphaFoldDB" id="A0A9N9BHR3"/>
<gene>
    <name evidence="1" type="ORF">DERYTH_LOCUS5980</name>
</gene>
<evidence type="ECO:0000313" key="2">
    <source>
        <dbReference type="Proteomes" id="UP000789405"/>
    </source>
</evidence>
<dbReference type="OrthoDB" id="2415979at2759"/>
<dbReference type="Proteomes" id="UP000789405">
    <property type="component" value="Unassembled WGS sequence"/>
</dbReference>
<comment type="caution">
    <text evidence="1">The sequence shown here is derived from an EMBL/GenBank/DDBJ whole genome shotgun (WGS) entry which is preliminary data.</text>
</comment>
<feature type="non-terminal residue" evidence="1">
    <location>
        <position position="95"/>
    </location>
</feature>